<evidence type="ECO:0000313" key="8">
    <source>
        <dbReference type="Proteomes" id="UP000004668"/>
    </source>
</evidence>
<dbReference type="Proteomes" id="UP000004668">
    <property type="component" value="Unassembled WGS sequence"/>
</dbReference>
<dbReference type="Gene3D" id="3.40.50.300">
    <property type="entry name" value="P-loop containing nucleotide triphosphate hydrolases"/>
    <property type="match status" value="1"/>
</dbReference>
<proteinExistence type="predicted"/>
<evidence type="ECO:0000256" key="2">
    <source>
        <dbReference type="ARBA" id="ARBA00022692"/>
    </source>
</evidence>
<feature type="domain" description="ABC transmembrane type-1" evidence="6">
    <location>
        <begin position="21"/>
        <end position="295"/>
    </location>
</feature>
<dbReference type="eggNOG" id="COG1132">
    <property type="taxonomic scope" value="Bacteria"/>
</dbReference>
<dbReference type="PANTHER" id="PTHR24221">
    <property type="entry name" value="ATP-BINDING CASSETTE SUB-FAMILY B"/>
    <property type="match status" value="1"/>
</dbReference>
<evidence type="ECO:0000259" key="6">
    <source>
        <dbReference type="PROSITE" id="PS50929"/>
    </source>
</evidence>
<dbReference type="Gene3D" id="1.20.1560.10">
    <property type="entry name" value="ABC transporter type 1, transmembrane domain"/>
    <property type="match status" value="1"/>
</dbReference>
<feature type="transmembrane region" description="Helical" evidence="5">
    <location>
        <begin position="152"/>
        <end position="169"/>
    </location>
</feature>
<dbReference type="InterPro" id="IPR036640">
    <property type="entry name" value="ABC1_TM_sf"/>
</dbReference>
<evidence type="ECO:0000256" key="3">
    <source>
        <dbReference type="ARBA" id="ARBA00022989"/>
    </source>
</evidence>
<dbReference type="GO" id="GO:0005886">
    <property type="term" value="C:plasma membrane"/>
    <property type="evidence" value="ECO:0007669"/>
    <property type="project" value="UniProtKB-SubCell"/>
</dbReference>
<accession>F2UWX8</accession>
<evidence type="ECO:0000256" key="5">
    <source>
        <dbReference type="SAM" id="Phobius"/>
    </source>
</evidence>
<evidence type="ECO:0000313" key="7">
    <source>
        <dbReference type="EMBL" id="EGE38462.1"/>
    </source>
</evidence>
<evidence type="ECO:0000256" key="4">
    <source>
        <dbReference type="ARBA" id="ARBA00023136"/>
    </source>
</evidence>
<dbReference type="PROSITE" id="PS50929">
    <property type="entry name" value="ABC_TM1F"/>
    <property type="match status" value="1"/>
</dbReference>
<dbReference type="Pfam" id="PF00664">
    <property type="entry name" value="ABC_membrane"/>
    <property type="match status" value="1"/>
</dbReference>
<dbReference type="GO" id="GO:0140359">
    <property type="term" value="F:ABC-type transporter activity"/>
    <property type="evidence" value="ECO:0007669"/>
    <property type="project" value="InterPro"/>
</dbReference>
<reference evidence="7 8" key="2">
    <citation type="submission" date="2011-10" db="EMBL/GenBank/DDBJ databases">
        <title>The Genome Sequence of Actinomyces viscosus C505.</title>
        <authorList>
            <consortium name="The Broad Institute Genome Sequencing Platform"/>
            <consortium name="The Broad Institute Genome Sequencing Center for Infectious Disease"/>
            <person name="Earl A."/>
            <person name="Ward D."/>
            <person name="Feldgarden M."/>
            <person name="Gevers D."/>
            <person name="Sibley C.D."/>
            <person name="Field T.R."/>
            <person name="Grinwis M."/>
            <person name="Eshaghurshan C.S."/>
            <person name="Surette M.G."/>
            <person name="Young S.K."/>
            <person name="Zeng Q."/>
            <person name="Gargeya S."/>
            <person name="Fitzgerald M."/>
            <person name="Haas B."/>
            <person name="Abouelleil A."/>
            <person name="Alvarado L."/>
            <person name="Arachchi H.M."/>
            <person name="Berlin A."/>
            <person name="Brown A."/>
            <person name="Chapman S.B."/>
            <person name="Chen Z."/>
            <person name="Dunbar C."/>
            <person name="Freedman E."/>
            <person name="Gearin G."/>
            <person name="Goldberg J."/>
            <person name="Griggs A."/>
            <person name="Gujja S."/>
            <person name="Heiman D."/>
            <person name="Howarth C."/>
            <person name="Larson L."/>
            <person name="Lui A."/>
            <person name="MacDonald P.J.P."/>
            <person name="Montmayeur A."/>
            <person name="Murphy C."/>
            <person name="Neiman D."/>
            <person name="Pearson M."/>
            <person name="Priest M."/>
            <person name="Roberts A."/>
            <person name="Saif S."/>
            <person name="Shea T."/>
            <person name="Shenoy N."/>
            <person name="Sisk P."/>
            <person name="Stolte C."/>
            <person name="Sykes S."/>
            <person name="Wortman J."/>
            <person name="Nusbaum C."/>
            <person name="Birren B."/>
        </authorList>
    </citation>
    <scope>NUCLEOTIDE SEQUENCE [LARGE SCALE GENOMIC DNA]</scope>
    <source>
        <strain evidence="7 8">C505</strain>
    </source>
</reference>
<evidence type="ECO:0000256" key="1">
    <source>
        <dbReference type="ARBA" id="ARBA00004651"/>
    </source>
</evidence>
<dbReference type="SUPFAM" id="SSF90123">
    <property type="entry name" value="ABC transporter transmembrane region"/>
    <property type="match status" value="1"/>
</dbReference>
<dbReference type="AlphaFoldDB" id="F2UWX8"/>
<feature type="transmembrane region" description="Helical" evidence="5">
    <location>
        <begin position="127"/>
        <end position="146"/>
    </location>
</feature>
<reference evidence="8" key="1">
    <citation type="submission" date="2010-02" db="EMBL/GenBank/DDBJ databases">
        <title>The Genome Sequence of Prevotella oris strain C735.</title>
        <authorList>
            <consortium name="The Broad Institute Genome Sequencing Platform"/>
            <person name="Ward D."/>
            <person name="Feldgarden M."/>
            <person name="Earl A."/>
            <person name="Young S.K."/>
            <person name="Zeng Q."/>
            <person name="Koehrsen M."/>
            <person name="Alvarado L."/>
            <person name="Berlin A."/>
            <person name="Bochicchio J."/>
            <person name="Borenstein D."/>
            <person name="Chapman S.B."/>
            <person name="Chen Z."/>
            <person name="Engels R."/>
            <person name="Freedman E."/>
            <person name="Gellesch M."/>
            <person name="Goldberg J."/>
            <person name="Griggs A."/>
            <person name="Gujja S."/>
            <person name="Heilman E."/>
            <person name="Heiman D."/>
            <person name="Hepburn T."/>
            <person name="Howarth C."/>
            <person name="Jen D."/>
            <person name="Larson L."/>
            <person name="Mehta T."/>
            <person name="Park D."/>
            <person name="Pearson M."/>
            <person name="Roberts A."/>
            <person name="Saif S."/>
            <person name="Shea T."/>
            <person name="Shenoy N."/>
            <person name="Sisk P."/>
            <person name="Stolte C."/>
            <person name="Sykes S."/>
            <person name="Thomson T."/>
            <person name="Walk T."/>
            <person name="White J."/>
            <person name="Yandava C."/>
            <person name="Sibley C.D."/>
            <person name="Field T.R."/>
            <person name="Grinwis M."/>
            <person name="Eshaghurshan C.S."/>
            <person name="Surette M.G."/>
            <person name="Haas B."/>
            <person name="Nusbaum C."/>
            <person name="Birren B."/>
        </authorList>
    </citation>
    <scope>NUCLEOTIDE SEQUENCE [LARGE SCALE GENOMIC DNA]</scope>
    <source>
        <strain evidence="8">C505</strain>
    </source>
</reference>
<keyword evidence="4 5" id="KW-0472">Membrane</keyword>
<dbReference type="SUPFAM" id="SSF52540">
    <property type="entry name" value="P-loop containing nucleoside triphosphate hydrolases"/>
    <property type="match status" value="1"/>
</dbReference>
<sequence length="479" mass="50975">MKTTSMLSQLAKVKGVTLCTLLVGIVAGVVNAVQPVLLKKVLDNLQALQPFSVVLLVAAIISYTGISALQEYLRARIAYTVTANVRTRLARHLCEVPLSSFDDHPKGDLLARFGDDSVQVGKALNDGVVGACSAVLGFLFAFIGMLSIDVTLLISVLLCVGFGSVLSLLTSKTLEGKSLYAQEANGELMTAFDRIITALPVLKAYNAESLEGAKIVRSILSHYARSMRLVALQAIVKPLGGIIVQVALFVSLGIGVYRVSIGALTVGSLVAFAMYLTMMITPASQIMNGIAAYRAGKGAMVRVDEILSIAVEDAKLVAIGQSEDDEYHDVHDAVAGNGVLSFNEVTYRYDGETEPFMLGPLSFSVESGSRTAIVGQSGSGKSTILSLVERFRSPQSGVIRFLGKKQNEYQLAAYRNYLAYVDQGNVALGGTLRENLMLANPEVSDSDLQTVLSAVGLQHFVSRLDVDLGDAGGRLSPDS</sequence>
<name>F2UWX8_ACTVI</name>
<feature type="transmembrane region" description="Helical" evidence="5">
    <location>
        <begin position="229"/>
        <end position="250"/>
    </location>
</feature>
<dbReference type="EMBL" id="ACRE02000072">
    <property type="protein sequence ID" value="EGE38462.1"/>
    <property type="molecule type" value="Genomic_DNA"/>
</dbReference>
<comment type="caution">
    <text evidence="7">The sequence shown here is derived from an EMBL/GenBank/DDBJ whole genome shotgun (WGS) entry which is preliminary data.</text>
</comment>
<feature type="transmembrane region" description="Helical" evidence="5">
    <location>
        <begin position="48"/>
        <end position="69"/>
    </location>
</feature>
<dbReference type="GO" id="GO:0034040">
    <property type="term" value="F:ATPase-coupled lipid transmembrane transporter activity"/>
    <property type="evidence" value="ECO:0007669"/>
    <property type="project" value="TreeGrafter"/>
</dbReference>
<comment type="subcellular location">
    <subcellularLocation>
        <location evidence="1">Cell membrane</location>
        <topology evidence="1">Multi-pass membrane protein</topology>
    </subcellularLocation>
</comment>
<dbReference type="InterPro" id="IPR003439">
    <property type="entry name" value="ABC_transporter-like_ATP-bd"/>
</dbReference>
<dbReference type="RefSeq" id="WP_003788672.1">
    <property type="nucleotide sequence ID" value="NZ_KI391970.1"/>
</dbReference>
<dbReference type="PANTHER" id="PTHR24221:SF654">
    <property type="entry name" value="ATP-BINDING CASSETTE SUB-FAMILY B MEMBER 6"/>
    <property type="match status" value="1"/>
</dbReference>
<dbReference type="CDD" id="cd18551">
    <property type="entry name" value="ABC_6TM_LmrA_like"/>
    <property type="match status" value="1"/>
</dbReference>
<dbReference type="GO" id="GO:0016887">
    <property type="term" value="F:ATP hydrolysis activity"/>
    <property type="evidence" value="ECO:0007669"/>
    <property type="project" value="InterPro"/>
</dbReference>
<dbReference type="GO" id="GO:0005524">
    <property type="term" value="F:ATP binding"/>
    <property type="evidence" value="ECO:0007669"/>
    <property type="project" value="InterPro"/>
</dbReference>
<dbReference type="Pfam" id="PF00005">
    <property type="entry name" value="ABC_tran"/>
    <property type="match status" value="1"/>
</dbReference>
<dbReference type="InterPro" id="IPR039421">
    <property type="entry name" value="Type_1_exporter"/>
</dbReference>
<dbReference type="HOGENOM" id="CLU_000604_84_3_11"/>
<keyword evidence="2 5" id="KW-0812">Transmembrane</keyword>
<protein>
    <recommendedName>
        <fullName evidence="6">ABC transmembrane type-1 domain-containing protein</fullName>
    </recommendedName>
</protein>
<keyword evidence="3 5" id="KW-1133">Transmembrane helix</keyword>
<dbReference type="InterPro" id="IPR011527">
    <property type="entry name" value="ABC1_TM_dom"/>
</dbReference>
<gene>
    <name evidence="7" type="ORF">HMPREF0059_01320</name>
</gene>
<dbReference type="InterPro" id="IPR027417">
    <property type="entry name" value="P-loop_NTPase"/>
</dbReference>
<organism evidence="7 8">
    <name type="scientific">Actinomyces viscosus C505</name>
    <dbReference type="NCBI Taxonomy" id="562973"/>
    <lineage>
        <taxon>Bacteria</taxon>
        <taxon>Bacillati</taxon>
        <taxon>Actinomycetota</taxon>
        <taxon>Actinomycetes</taxon>
        <taxon>Actinomycetales</taxon>
        <taxon>Actinomycetaceae</taxon>
        <taxon>Actinomyces</taxon>
    </lineage>
</organism>